<dbReference type="InParanoid" id="A0A0C3EJT2"/>
<dbReference type="AlphaFoldDB" id="A0A0C3EJT2"/>
<dbReference type="OrthoDB" id="3253976at2759"/>
<reference evidence="1 2" key="1">
    <citation type="submission" date="2014-04" db="EMBL/GenBank/DDBJ databases">
        <authorList>
            <consortium name="DOE Joint Genome Institute"/>
            <person name="Kuo A."/>
            <person name="Tarkka M."/>
            <person name="Buscot F."/>
            <person name="Kohler A."/>
            <person name="Nagy L.G."/>
            <person name="Floudas D."/>
            <person name="Copeland A."/>
            <person name="Barry K.W."/>
            <person name="Cichocki N."/>
            <person name="Veneault-Fourrey C."/>
            <person name="LaButti K."/>
            <person name="Lindquist E.A."/>
            <person name="Lipzen A."/>
            <person name="Lundell T."/>
            <person name="Morin E."/>
            <person name="Murat C."/>
            <person name="Sun H."/>
            <person name="Tunlid A."/>
            <person name="Henrissat B."/>
            <person name="Grigoriev I.V."/>
            <person name="Hibbett D.S."/>
            <person name="Martin F."/>
            <person name="Nordberg H.P."/>
            <person name="Cantor M.N."/>
            <person name="Hua S.X."/>
        </authorList>
    </citation>
    <scope>NUCLEOTIDE SEQUENCE [LARGE SCALE GENOMIC DNA]</scope>
    <source>
        <strain evidence="1 2">F 1598</strain>
    </source>
</reference>
<keyword evidence="2" id="KW-1185">Reference proteome</keyword>
<dbReference type="Proteomes" id="UP000054166">
    <property type="component" value="Unassembled WGS sequence"/>
</dbReference>
<organism evidence="1 2">
    <name type="scientific">Piloderma croceum (strain F 1598)</name>
    <dbReference type="NCBI Taxonomy" id="765440"/>
    <lineage>
        <taxon>Eukaryota</taxon>
        <taxon>Fungi</taxon>
        <taxon>Dikarya</taxon>
        <taxon>Basidiomycota</taxon>
        <taxon>Agaricomycotina</taxon>
        <taxon>Agaricomycetes</taxon>
        <taxon>Agaricomycetidae</taxon>
        <taxon>Atheliales</taxon>
        <taxon>Atheliaceae</taxon>
        <taxon>Piloderma</taxon>
    </lineage>
</organism>
<name>A0A0C3EJT2_PILCF</name>
<protein>
    <submittedName>
        <fullName evidence="1">Uncharacterized protein</fullName>
    </submittedName>
</protein>
<proteinExistence type="predicted"/>
<reference evidence="2" key="2">
    <citation type="submission" date="2015-01" db="EMBL/GenBank/DDBJ databases">
        <title>Evolutionary Origins and Diversification of the Mycorrhizal Mutualists.</title>
        <authorList>
            <consortium name="DOE Joint Genome Institute"/>
            <consortium name="Mycorrhizal Genomics Consortium"/>
            <person name="Kohler A."/>
            <person name="Kuo A."/>
            <person name="Nagy L.G."/>
            <person name="Floudas D."/>
            <person name="Copeland A."/>
            <person name="Barry K.W."/>
            <person name="Cichocki N."/>
            <person name="Veneault-Fourrey C."/>
            <person name="LaButti K."/>
            <person name="Lindquist E.A."/>
            <person name="Lipzen A."/>
            <person name="Lundell T."/>
            <person name="Morin E."/>
            <person name="Murat C."/>
            <person name="Riley R."/>
            <person name="Ohm R."/>
            <person name="Sun H."/>
            <person name="Tunlid A."/>
            <person name="Henrissat B."/>
            <person name="Grigoriev I.V."/>
            <person name="Hibbett D.S."/>
            <person name="Martin F."/>
        </authorList>
    </citation>
    <scope>NUCLEOTIDE SEQUENCE [LARGE SCALE GENOMIC DNA]</scope>
    <source>
        <strain evidence="2">F 1598</strain>
    </source>
</reference>
<sequence length="259" mass="29248">MANLIRSSKSGHDWTINDLMAYNISIVQQNTATFFGQVALPLPAQHPDLLNRLTADEMVDDDSYQVVRYMDLAMDPVPGEESAVDDFAMQLLRMMGYASRALGRDLRSRKDIPLFICGEWRHAKTDVCVMDRNGYLLLVQEDKRHLETVDPEPQLIAEAIAAVQSNNRTRNLSGLEPLDIKVMAGITMTGTSPTFFKIPVTLELIEAVQRGEYPATPTVVAMHRPNVPRPVRRLSEGMRPLDNRRCILSCFEAFRQFVN</sequence>
<dbReference type="HOGENOM" id="CLU_078038_0_0_1"/>
<evidence type="ECO:0000313" key="2">
    <source>
        <dbReference type="Proteomes" id="UP000054166"/>
    </source>
</evidence>
<dbReference type="EMBL" id="KN833102">
    <property type="protein sequence ID" value="KIM72895.1"/>
    <property type="molecule type" value="Genomic_DNA"/>
</dbReference>
<gene>
    <name evidence="1" type="ORF">PILCRDRAFT_829497</name>
</gene>
<accession>A0A0C3EJT2</accession>
<evidence type="ECO:0000313" key="1">
    <source>
        <dbReference type="EMBL" id="KIM72895.1"/>
    </source>
</evidence>